<feature type="signal peptide" evidence="7">
    <location>
        <begin position="1"/>
        <end position="26"/>
    </location>
</feature>
<dbReference type="GO" id="GO:0046872">
    <property type="term" value="F:metal ion binding"/>
    <property type="evidence" value="ECO:0007669"/>
    <property type="project" value="UniProtKB-KW"/>
</dbReference>
<keyword evidence="4" id="KW-0249">Electron transport</keyword>
<dbReference type="InterPro" id="IPR030991">
    <property type="entry name" value="c550_proteobact"/>
</dbReference>
<dbReference type="GO" id="GO:0009055">
    <property type="term" value="F:electron transfer activity"/>
    <property type="evidence" value="ECO:0007669"/>
    <property type="project" value="InterPro"/>
</dbReference>
<dbReference type="InterPro" id="IPR036909">
    <property type="entry name" value="Cyt_c-like_dom_sf"/>
</dbReference>
<dbReference type="EMBL" id="SMRS01000001">
    <property type="protein sequence ID" value="KAA0876426.1"/>
    <property type="molecule type" value="Genomic_DNA"/>
</dbReference>
<accession>A0A5A9W6T1</accession>
<evidence type="ECO:0000256" key="2">
    <source>
        <dbReference type="ARBA" id="ARBA00022617"/>
    </source>
</evidence>
<evidence type="ECO:0000259" key="8">
    <source>
        <dbReference type="PROSITE" id="PS51007"/>
    </source>
</evidence>
<evidence type="ECO:0000256" key="7">
    <source>
        <dbReference type="SAM" id="SignalP"/>
    </source>
</evidence>
<dbReference type="OrthoDB" id="9797504at2"/>
<sequence length="147" mass="16191">MKPISKKAGLFTVALFSAGLSGLVLAHGDVTPQAVETKGLTPLGTEWLEENPYRPGHPEYDAAVKIGASAYNQNCARCHGLEAISGGIAPDLREMEDGIEGDEWYLYRVREGSVRDGRVYMPRMADYMDQEAVWAIRAWLETVSHGH</sequence>
<reference evidence="9 10" key="1">
    <citation type="submission" date="2019-03" db="EMBL/GenBank/DDBJ databases">
        <title>Nitrincola sp. nov. isolated from an Indian soda lake.</title>
        <authorList>
            <person name="Joshi A."/>
            <person name="Thite S.V."/>
            <person name="Joseph N."/>
            <person name="Dhotre D."/>
            <person name="Moorthy M."/>
            <person name="Shouche Y.S."/>
        </authorList>
    </citation>
    <scope>NUCLEOTIDE SEQUENCE [LARGE SCALE GENOMIC DNA]</scope>
    <source>
        <strain evidence="9 10">MEB193</strain>
    </source>
</reference>
<protein>
    <submittedName>
        <fullName evidence="9">Cytochrome c-550 PedF</fullName>
    </submittedName>
</protein>
<evidence type="ECO:0000256" key="4">
    <source>
        <dbReference type="ARBA" id="ARBA00022982"/>
    </source>
</evidence>
<dbReference type="InterPro" id="IPR009056">
    <property type="entry name" value="Cyt_c-like_dom"/>
</dbReference>
<evidence type="ECO:0000256" key="3">
    <source>
        <dbReference type="ARBA" id="ARBA00022723"/>
    </source>
</evidence>
<evidence type="ECO:0000256" key="6">
    <source>
        <dbReference type="PROSITE-ProRule" id="PRU00433"/>
    </source>
</evidence>
<dbReference type="Gene3D" id="1.10.760.10">
    <property type="entry name" value="Cytochrome c-like domain"/>
    <property type="match status" value="1"/>
</dbReference>
<dbReference type="AlphaFoldDB" id="A0A5A9W6T1"/>
<gene>
    <name evidence="9" type="primary">pedF</name>
    <name evidence="9" type="ORF">E1H14_01490</name>
</gene>
<proteinExistence type="predicted"/>
<dbReference type="Proteomes" id="UP000325302">
    <property type="component" value="Unassembled WGS sequence"/>
</dbReference>
<keyword evidence="1" id="KW-0813">Transport</keyword>
<dbReference type="SUPFAM" id="SSF46626">
    <property type="entry name" value="Cytochrome c"/>
    <property type="match status" value="1"/>
</dbReference>
<evidence type="ECO:0000256" key="1">
    <source>
        <dbReference type="ARBA" id="ARBA00022448"/>
    </source>
</evidence>
<dbReference type="GO" id="GO:0020037">
    <property type="term" value="F:heme binding"/>
    <property type="evidence" value="ECO:0007669"/>
    <property type="project" value="InterPro"/>
</dbReference>
<dbReference type="PROSITE" id="PS51007">
    <property type="entry name" value="CYTC"/>
    <property type="match status" value="1"/>
</dbReference>
<dbReference type="PANTHER" id="PTHR37823:SF4">
    <property type="entry name" value="MENAQUINOL-CYTOCHROME C REDUCTASE CYTOCHROME B_C SUBUNIT"/>
    <property type="match status" value="1"/>
</dbReference>
<organism evidence="9 10">
    <name type="scientific">Nitrincola tapanii</name>
    <dbReference type="NCBI Taxonomy" id="1708751"/>
    <lineage>
        <taxon>Bacteria</taxon>
        <taxon>Pseudomonadati</taxon>
        <taxon>Pseudomonadota</taxon>
        <taxon>Gammaproteobacteria</taxon>
        <taxon>Oceanospirillales</taxon>
        <taxon>Oceanospirillaceae</taxon>
        <taxon>Nitrincola</taxon>
    </lineage>
</organism>
<evidence type="ECO:0000313" key="9">
    <source>
        <dbReference type="EMBL" id="KAA0876426.1"/>
    </source>
</evidence>
<keyword evidence="5 6" id="KW-0408">Iron</keyword>
<dbReference type="Pfam" id="PF13442">
    <property type="entry name" value="Cytochrome_CBB3"/>
    <property type="match status" value="1"/>
</dbReference>
<keyword evidence="2 6" id="KW-0349">Heme</keyword>
<keyword evidence="3 6" id="KW-0479">Metal-binding</keyword>
<feature type="domain" description="Cytochrome c" evidence="8">
    <location>
        <begin position="62"/>
        <end position="144"/>
    </location>
</feature>
<keyword evidence="7" id="KW-0732">Signal</keyword>
<dbReference type="RefSeq" id="WP_149389675.1">
    <property type="nucleotide sequence ID" value="NZ_SMRS01000001.1"/>
</dbReference>
<feature type="chain" id="PRO_5022891582" evidence="7">
    <location>
        <begin position="27"/>
        <end position="147"/>
    </location>
</feature>
<dbReference type="NCBIfam" id="TIGR04494">
    <property type="entry name" value="c550_PedF"/>
    <property type="match status" value="1"/>
</dbReference>
<name>A0A5A9W6T1_9GAMM</name>
<evidence type="ECO:0000256" key="5">
    <source>
        <dbReference type="ARBA" id="ARBA00023004"/>
    </source>
</evidence>
<dbReference type="PANTHER" id="PTHR37823">
    <property type="entry name" value="CYTOCHROME C-553-LIKE"/>
    <property type="match status" value="1"/>
</dbReference>
<comment type="caution">
    <text evidence="9">The sequence shown here is derived from an EMBL/GenBank/DDBJ whole genome shotgun (WGS) entry which is preliminary data.</text>
</comment>
<dbReference type="InterPro" id="IPR051811">
    <property type="entry name" value="Cytochrome_c550/c551-like"/>
</dbReference>
<keyword evidence="10" id="KW-1185">Reference proteome</keyword>
<evidence type="ECO:0000313" key="10">
    <source>
        <dbReference type="Proteomes" id="UP000325302"/>
    </source>
</evidence>